<feature type="binding site" evidence="13">
    <location>
        <position position="232"/>
    </location>
    <ligand>
        <name>Zn(2+)</name>
        <dbReference type="ChEBI" id="CHEBI:29105"/>
    </ligand>
</feature>
<dbReference type="AlphaFoldDB" id="G2KNZ4"/>
<feature type="binding site" evidence="13">
    <location>
        <position position="207"/>
    </location>
    <ligand>
        <name>Zn(2+)</name>
        <dbReference type="ChEBI" id="CHEBI:29105"/>
    </ligand>
</feature>
<keyword evidence="16" id="KW-1185">Reference proteome</keyword>
<comment type="subunit">
    <text evidence="3 13">Monomer.</text>
</comment>
<keyword evidence="6 13" id="KW-0479">Metal-binding</keyword>
<evidence type="ECO:0000256" key="11">
    <source>
        <dbReference type="ARBA" id="ARBA00023146"/>
    </source>
</evidence>
<evidence type="ECO:0000256" key="2">
    <source>
        <dbReference type="ARBA" id="ARBA00005594"/>
    </source>
</evidence>
<evidence type="ECO:0000256" key="3">
    <source>
        <dbReference type="ARBA" id="ARBA00011245"/>
    </source>
</evidence>
<dbReference type="InterPro" id="IPR014729">
    <property type="entry name" value="Rossmann-like_a/b/a_fold"/>
</dbReference>
<dbReference type="Gene3D" id="3.40.50.620">
    <property type="entry name" value="HUPs"/>
    <property type="match status" value="1"/>
</dbReference>
<evidence type="ECO:0000256" key="12">
    <source>
        <dbReference type="ARBA" id="ARBA00047398"/>
    </source>
</evidence>
<comment type="catalytic activity">
    <reaction evidence="12 13">
        <text>tRNA(Cys) + L-cysteine + ATP = L-cysteinyl-tRNA(Cys) + AMP + diphosphate</text>
        <dbReference type="Rhea" id="RHEA:17773"/>
        <dbReference type="Rhea" id="RHEA-COMP:9661"/>
        <dbReference type="Rhea" id="RHEA-COMP:9679"/>
        <dbReference type="ChEBI" id="CHEBI:30616"/>
        <dbReference type="ChEBI" id="CHEBI:33019"/>
        <dbReference type="ChEBI" id="CHEBI:35235"/>
        <dbReference type="ChEBI" id="CHEBI:78442"/>
        <dbReference type="ChEBI" id="CHEBI:78517"/>
        <dbReference type="ChEBI" id="CHEBI:456215"/>
        <dbReference type="EC" id="6.1.1.16"/>
    </reaction>
</comment>
<dbReference type="GO" id="GO:0006423">
    <property type="term" value="P:cysteinyl-tRNA aminoacylation"/>
    <property type="evidence" value="ECO:0007669"/>
    <property type="project" value="UniProtKB-UniRule"/>
</dbReference>
<dbReference type="PRINTS" id="PR00983">
    <property type="entry name" value="TRNASYNTHCYS"/>
</dbReference>
<feature type="binding site" evidence="13">
    <location>
        <position position="236"/>
    </location>
    <ligand>
        <name>Zn(2+)</name>
        <dbReference type="ChEBI" id="CHEBI:29105"/>
    </ligand>
</feature>
<dbReference type="STRING" id="856793.MICA_155"/>
<feature type="domain" description="Cysteinyl-tRNA synthetase class Ia DALR" evidence="14">
    <location>
        <begin position="342"/>
        <end position="402"/>
    </location>
</feature>
<keyword evidence="10 13" id="KW-0648">Protein biosynthesis</keyword>
<dbReference type="HOGENOM" id="CLU_013528_0_1_5"/>
<keyword evidence="11 13" id="KW-0030">Aminoacyl-tRNA synthetase</keyword>
<evidence type="ECO:0000256" key="9">
    <source>
        <dbReference type="ARBA" id="ARBA00022840"/>
    </source>
</evidence>
<dbReference type="InterPro" id="IPR024909">
    <property type="entry name" value="Cys-tRNA/MSH_ligase"/>
</dbReference>
<feature type="short sequence motif" description="'KMSKS' region" evidence="13">
    <location>
        <begin position="269"/>
        <end position="273"/>
    </location>
</feature>
<evidence type="ECO:0000256" key="6">
    <source>
        <dbReference type="ARBA" id="ARBA00022723"/>
    </source>
</evidence>
<dbReference type="SMART" id="SM00840">
    <property type="entry name" value="DALR_2"/>
    <property type="match status" value="1"/>
</dbReference>
<evidence type="ECO:0000256" key="1">
    <source>
        <dbReference type="ARBA" id="ARBA00004496"/>
    </source>
</evidence>
<evidence type="ECO:0000256" key="5">
    <source>
        <dbReference type="ARBA" id="ARBA00022598"/>
    </source>
</evidence>
<dbReference type="PANTHER" id="PTHR10890:SF3">
    <property type="entry name" value="CYSTEINE--TRNA LIGASE, CYTOPLASMIC"/>
    <property type="match status" value="1"/>
</dbReference>
<dbReference type="Pfam" id="PF23493">
    <property type="entry name" value="CysS_C"/>
    <property type="match status" value="1"/>
</dbReference>
<dbReference type="CDD" id="cd00672">
    <property type="entry name" value="CysRS_core"/>
    <property type="match status" value="1"/>
</dbReference>
<evidence type="ECO:0000256" key="4">
    <source>
        <dbReference type="ARBA" id="ARBA00022490"/>
    </source>
</evidence>
<dbReference type="GO" id="GO:0005829">
    <property type="term" value="C:cytosol"/>
    <property type="evidence" value="ECO:0007669"/>
    <property type="project" value="TreeGrafter"/>
</dbReference>
<evidence type="ECO:0000313" key="16">
    <source>
        <dbReference type="Proteomes" id="UP000009286"/>
    </source>
</evidence>
<dbReference type="InterPro" id="IPR056411">
    <property type="entry name" value="CysS_C"/>
</dbReference>
<reference evidence="15 16" key="1">
    <citation type="journal article" date="2011" name="BMC Genomics">
        <title>Genomic insights into an obligate epibiotic bacterial predator: Micavibrio aeruginosavorus ARL-13.</title>
        <authorList>
            <person name="Wang Z."/>
            <person name="Kadouri D."/>
            <person name="Wu M."/>
        </authorList>
    </citation>
    <scope>NUCLEOTIDE SEQUENCE [LARGE SCALE GENOMIC DNA]</scope>
    <source>
        <strain evidence="15 16">ARL-13</strain>
    </source>
</reference>
<dbReference type="eggNOG" id="COG0215">
    <property type="taxonomic scope" value="Bacteria"/>
</dbReference>
<dbReference type="GO" id="GO:0004817">
    <property type="term" value="F:cysteine-tRNA ligase activity"/>
    <property type="evidence" value="ECO:0007669"/>
    <property type="project" value="UniProtKB-UniRule"/>
</dbReference>
<comment type="similarity">
    <text evidence="2 13">Belongs to the class-I aminoacyl-tRNA synthetase family.</text>
</comment>
<dbReference type="Gene3D" id="1.20.120.1910">
    <property type="entry name" value="Cysteine-tRNA ligase, C-terminal anti-codon recognition domain"/>
    <property type="match status" value="1"/>
</dbReference>
<dbReference type="NCBIfam" id="TIGR00435">
    <property type="entry name" value="cysS"/>
    <property type="match status" value="1"/>
</dbReference>
<dbReference type="SUPFAM" id="SSF52374">
    <property type="entry name" value="Nucleotidylyl transferase"/>
    <property type="match status" value="1"/>
</dbReference>
<proteinExistence type="inferred from homology"/>
<dbReference type="InterPro" id="IPR009080">
    <property type="entry name" value="tRNAsynth_Ia_anticodon-bd"/>
</dbReference>
<protein>
    <recommendedName>
        <fullName evidence="13">Cysteine--tRNA ligase</fullName>
        <ecNumber evidence="13">6.1.1.16</ecNumber>
    </recommendedName>
    <alternativeName>
        <fullName evidence="13">Cysteinyl-tRNA synthetase</fullName>
        <shortName evidence="13">CysRS</shortName>
    </alternativeName>
</protein>
<keyword evidence="7 13" id="KW-0547">Nucleotide-binding</keyword>
<name>G2KNZ4_MICAA</name>
<evidence type="ECO:0000256" key="10">
    <source>
        <dbReference type="ARBA" id="ARBA00022917"/>
    </source>
</evidence>
<dbReference type="Proteomes" id="UP000009286">
    <property type="component" value="Chromosome"/>
</dbReference>
<gene>
    <name evidence="13 15" type="primary">cysS</name>
    <name evidence="15" type="ordered locus">MICA_155</name>
</gene>
<dbReference type="InterPro" id="IPR015273">
    <property type="entry name" value="Cys-tRNA-synt_Ia_DALR"/>
</dbReference>
<evidence type="ECO:0000313" key="15">
    <source>
        <dbReference type="EMBL" id="AEP08502.1"/>
    </source>
</evidence>
<dbReference type="Pfam" id="PF09190">
    <property type="entry name" value="DALR_2"/>
    <property type="match status" value="1"/>
</dbReference>
<dbReference type="SUPFAM" id="SSF47323">
    <property type="entry name" value="Anticodon-binding domain of a subclass of class I aminoacyl-tRNA synthetases"/>
    <property type="match status" value="1"/>
</dbReference>
<keyword evidence="5 13" id="KW-0436">Ligase</keyword>
<keyword evidence="4 13" id="KW-0963">Cytoplasm</keyword>
<dbReference type="InterPro" id="IPR015803">
    <property type="entry name" value="Cys-tRNA-ligase"/>
</dbReference>
<dbReference type="EC" id="6.1.1.16" evidence="13"/>
<dbReference type="PANTHER" id="PTHR10890">
    <property type="entry name" value="CYSTEINYL-TRNA SYNTHETASE"/>
    <property type="match status" value="1"/>
</dbReference>
<feature type="binding site" evidence="13">
    <location>
        <position position="272"/>
    </location>
    <ligand>
        <name>ATP</name>
        <dbReference type="ChEBI" id="CHEBI:30616"/>
    </ligand>
</feature>
<evidence type="ECO:0000259" key="14">
    <source>
        <dbReference type="SMART" id="SM00840"/>
    </source>
</evidence>
<dbReference type="FunFam" id="3.40.50.620:FF:000068">
    <property type="entry name" value="Cysteine--tRNA ligase"/>
    <property type="match status" value="1"/>
</dbReference>
<dbReference type="KEGG" id="mai:MICA_155"/>
<comment type="subcellular location">
    <subcellularLocation>
        <location evidence="1 13">Cytoplasm</location>
    </subcellularLocation>
</comment>
<accession>G2KNZ4</accession>
<keyword evidence="8 13" id="KW-0862">Zinc</keyword>
<organism evidence="15 16">
    <name type="scientific">Micavibrio aeruginosavorus (strain ARL-13)</name>
    <dbReference type="NCBI Taxonomy" id="856793"/>
    <lineage>
        <taxon>Bacteria</taxon>
        <taxon>Pseudomonadati</taxon>
        <taxon>Bdellovibrionota</taxon>
        <taxon>Bdellovibrionia</taxon>
        <taxon>Bdellovibrionales</taxon>
        <taxon>Pseudobdellovibrionaceae</taxon>
        <taxon>Micavibrio</taxon>
    </lineage>
</organism>
<feature type="short sequence motif" description="'HIGH' region" evidence="13">
    <location>
        <begin position="29"/>
        <end position="39"/>
    </location>
</feature>
<dbReference type="Pfam" id="PF01406">
    <property type="entry name" value="tRNA-synt_1e"/>
    <property type="match status" value="1"/>
</dbReference>
<evidence type="ECO:0000256" key="7">
    <source>
        <dbReference type="ARBA" id="ARBA00022741"/>
    </source>
</evidence>
<comment type="cofactor">
    <cofactor evidence="13">
        <name>Zn(2+)</name>
        <dbReference type="ChEBI" id="CHEBI:29105"/>
    </cofactor>
    <text evidence="13">Binds 1 zinc ion per subunit.</text>
</comment>
<sequence>MRLHNSLSGEKEIFTPADPNHVRVYACGPTVYSFAHIGNARMAVAFDLLNRVLRHLYPRVTYVSNITDVDDKIITASKETGEAIDVITRRYEKIYNDDMAALGVLQPDVQPRATEHIPEMITQIEQIIERGHGYAADGHALFNVPSYDAYGALSGRSRDDQIAGARVEIAPYKKDAADFVLWKPSTPDQPGWDSPWGRGRPGWHIECSAMAEKHLGLPFDIHGGGADLKFPHHENEIAQSCCAHGHETDPRAFARMWVHNGFVTVAGEKMSKSLGNFLVAHELLQDHPGEVLRLALLAAHYRQPLDWTENGLHQARKNLDTLYRALDNLSGVPDGDAVVHHGVMAALCDDLNMPLALAALLALAKDANRTDLNESEKIEIKAALKGTGALLGLLQQDPQTWFQGGAANDDDAEIDALLKERTEARKNKDFKRADEIRDLFAAKGIEIEDTPTGPKWRRAVK</sequence>
<dbReference type="GO" id="GO:0008270">
    <property type="term" value="F:zinc ion binding"/>
    <property type="evidence" value="ECO:0007669"/>
    <property type="project" value="UniProtKB-UniRule"/>
</dbReference>
<keyword evidence="9 13" id="KW-0067">ATP-binding</keyword>
<dbReference type="InterPro" id="IPR032678">
    <property type="entry name" value="tRNA-synt_1_cat_dom"/>
</dbReference>
<dbReference type="GO" id="GO:0005524">
    <property type="term" value="F:ATP binding"/>
    <property type="evidence" value="ECO:0007669"/>
    <property type="project" value="UniProtKB-UniRule"/>
</dbReference>
<dbReference type="HAMAP" id="MF_00041">
    <property type="entry name" value="Cys_tRNA_synth"/>
    <property type="match status" value="1"/>
</dbReference>
<evidence type="ECO:0000256" key="13">
    <source>
        <dbReference type="HAMAP-Rule" id="MF_00041"/>
    </source>
</evidence>
<dbReference type="EMBL" id="CP002382">
    <property type="protein sequence ID" value="AEP08502.1"/>
    <property type="molecule type" value="Genomic_DNA"/>
</dbReference>
<evidence type="ECO:0000256" key="8">
    <source>
        <dbReference type="ARBA" id="ARBA00022833"/>
    </source>
</evidence>
<feature type="binding site" evidence="13">
    <location>
        <position position="27"/>
    </location>
    <ligand>
        <name>Zn(2+)</name>
        <dbReference type="ChEBI" id="CHEBI:29105"/>
    </ligand>
</feature>